<gene>
    <name evidence="2" type="ORF">ADIS_3004</name>
</gene>
<dbReference type="SUPFAM" id="SSF48498">
    <property type="entry name" value="Tetracyclin repressor-like, C-terminal domain"/>
    <property type="match status" value="1"/>
</dbReference>
<evidence type="ECO:0000259" key="1">
    <source>
        <dbReference type="Pfam" id="PF17931"/>
    </source>
</evidence>
<dbReference type="InterPro" id="IPR009057">
    <property type="entry name" value="Homeodomain-like_sf"/>
</dbReference>
<name>R7ZRB8_9BACT</name>
<dbReference type="InterPro" id="IPR036271">
    <property type="entry name" value="Tet_transcr_reg_TetR-rel_C_sf"/>
</dbReference>
<keyword evidence="3" id="KW-1185">Reference proteome</keyword>
<dbReference type="Gene3D" id="1.10.357.10">
    <property type="entry name" value="Tetracycline Repressor, domain 2"/>
    <property type="match status" value="1"/>
</dbReference>
<protein>
    <recommendedName>
        <fullName evidence="1">Tetracyclin repressor-like C-terminal domain-containing protein</fullName>
    </recommendedName>
</protein>
<dbReference type="OrthoDB" id="977687at2"/>
<dbReference type="InterPro" id="IPR041673">
    <property type="entry name" value="TetR_C_23"/>
</dbReference>
<dbReference type="SUPFAM" id="SSF46689">
    <property type="entry name" value="Homeodomain-like"/>
    <property type="match status" value="1"/>
</dbReference>
<sequence>MTEAKKNSGDKKQLILEEYISYILENGKEPSSVFKFAKGLKMKEGEFYQFFTSFEAIKESVWEILFDKTIKELQSQEVYPGYSSREKLLGFFYTWLEELKGKRSYLLSVYSGRMKERNPFMTEMKSFKEKFKSFARDIVLEGKETDEIADRPFITDRYDEALWLQVMFVFQFWMRDTSPAFEKTDAAVEKSVNLAFDLMGKSAVDSFVDFAKFLYQSK</sequence>
<reference evidence="2 3" key="1">
    <citation type="submission" date="2013-02" db="EMBL/GenBank/DDBJ databases">
        <title>A novel strain isolated from Lonar lake, Maharashtra, India.</title>
        <authorList>
            <person name="Singh A."/>
        </authorList>
    </citation>
    <scope>NUCLEOTIDE SEQUENCE [LARGE SCALE GENOMIC DNA]</scope>
    <source>
        <strain evidence="2 3">AK24</strain>
    </source>
</reference>
<organism evidence="2 3">
    <name type="scientific">Lunatimonas lonarensis</name>
    <dbReference type="NCBI Taxonomy" id="1232681"/>
    <lineage>
        <taxon>Bacteria</taxon>
        <taxon>Pseudomonadati</taxon>
        <taxon>Bacteroidota</taxon>
        <taxon>Cytophagia</taxon>
        <taxon>Cytophagales</taxon>
        <taxon>Cyclobacteriaceae</taxon>
    </lineage>
</organism>
<dbReference type="Proteomes" id="UP000013909">
    <property type="component" value="Unassembled WGS sequence"/>
</dbReference>
<accession>R7ZRB8</accession>
<evidence type="ECO:0000313" key="3">
    <source>
        <dbReference type="Proteomes" id="UP000013909"/>
    </source>
</evidence>
<comment type="caution">
    <text evidence="2">The sequence shown here is derived from an EMBL/GenBank/DDBJ whole genome shotgun (WGS) entry which is preliminary data.</text>
</comment>
<dbReference type="STRING" id="1232681.ADIS_3004"/>
<proteinExistence type="predicted"/>
<evidence type="ECO:0000313" key="2">
    <source>
        <dbReference type="EMBL" id="EON76554.1"/>
    </source>
</evidence>
<dbReference type="RefSeq" id="WP_010855138.1">
    <property type="nucleotide sequence ID" value="NZ_AQHR01000085.1"/>
</dbReference>
<feature type="domain" description="Tetracyclin repressor-like C-terminal" evidence="1">
    <location>
        <begin position="87"/>
        <end position="214"/>
    </location>
</feature>
<dbReference type="PATRIC" id="fig|1288963.3.peg.2996"/>
<dbReference type="EMBL" id="AQHR01000085">
    <property type="protein sequence ID" value="EON76554.1"/>
    <property type="molecule type" value="Genomic_DNA"/>
</dbReference>
<dbReference type="Pfam" id="PF17931">
    <property type="entry name" value="TetR_C_23"/>
    <property type="match status" value="1"/>
</dbReference>
<dbReference type="AlphaFoldDB" id="R7ZRB8"/>